<sequence>MKECGMRLLNGKWIGLALLSGLVLAPGVGLAQGAQSPYDTIYVVKSDAKMRVAIETNSAVKATLSKGTEGVVMRWCRNEFNFRDWAYGSLSKRRSMLKNRVCEVQAAGKIGFVEAKYLDLM</sequence>
<accession>A0A2N5XRZ2</accession>
<proteinExistence type="predicted"/>
<gene>
    <name evidence="1" type="ORF">C0081_07995</name>
</gene>
<dbReference type="EMBL" id="PKUQ01000016">
    <property type="protein sequence ID" value="PLW77282.1"/>
    <property type="molecule type" value="Genomic_DNA"/>
</dbReference>
<dbReference type="AlphaFoldDB" id="A0A2N5XRZ2"/>
<protein>
    <submittedName>
        <fullName evidence="1">Uncharacterized protein</fullName>
    </submittedName>
</protein>
<comment type="caution">
    <text evidence="1">The sequence shown here is derived from an EMBL/GenBank/DDBJ whole genome shotgun (WGS) entry which is preliminary data.</text>
</comment>
<evidence type="ECO:0000313" key="2">
    <source>
        <dbReference type="Proteomes" id="UP000234881"/>
    </source>
</evidence>
<reference evidence="1 2" key="1">
    <citation type="submission" date="2018-01" db="EMBL/GenBank/DDBJ databases">
        <title>The draft genome sequence of Cohaesibacter sp. H1304.</title>
        <authorList>
            <person name="Wang N.-N."/>
            <person name="Du Z.-J."/>
        </authorList>
    </citation>
    <scope>NUCLEOTIDE SEQUENCE [LARGE SCALE GENOMIC DNA]</scope>
    <source>
        <strain evidence="1 2">H1304</strain>
    </source>
</reference>
<name>A0A2N5XRZ2_9HYPH</name>
<evidence type="ECO:0000313" key="1">
    <source>
        <dbReference type="EMBL" id="PLW77282.1"/>
    </source>
</evidence>
<dbReference type="Proteomes" id="UP000234881">
    <property type="component" value="Unassembled WGS sequence"/>
</dbReference>
<organism evidence="1 2">
    <name type="scientific">Cohaesibacter celericrescens</name>
    <dbReference type="NCBI Taxonomy" id="2067669"/>
    <lineage>
        <taxon>Bacteria</taxon>
        <taxon>Pseudomonadati</taxon>
        <taxon>Pseudomonadota</taxon>
        <taxon>Alphaproteobacteria</taxon>
        <taxon>Hyphomicrobiales</taxon>
        <taxon>Cohaesibacteraceae</taxon>
    </lineage>
</organism>
<keyword evidence="2" id="KW-1185">Reference proteome</keyword>